<keyword evidence="9" id="KW-0862">Zinc</keyword>
<dbReference type="SUPFAM" id="SSF50156">
    <property type="entry name" value="PDZ domain-like"/>
    <property type="match status" value="2"/>
</dbReference>
<keyword evidence="6" id="KW-0333">Golgi apparatus</keyword>
<feature type="binding site" evidence="9">
    <location>
        <position position="18"/>
    </location>
    <ligand>
        <name>Zn(2+)</name>
        <dbReference type="ChEBI" id="CHEBI:29105"/>
    </ligand>
</feature>
<dbReference type="GO" id="GO:0046872">
    <property type="term" value="F:metal ion binding"/>
    <property type="evidence" value="ECO:0007669"/>
    <property type="project" value="UniProtKB-KW"/>
</dbReference>
<evidence type="ECO:0000313" key="12">
    <source>
        <dbReference type="EMBL" id="CAK1581932.1"/>
    </source>
</evidence>
<keyword evidence="3" id="KW-0597">Phosphoprotein</keyword>
<dbReference type="AlphaFoldDB" id="A0AAV1KJ78"/>
<comment type="caution">
    <text evidence="12">The sequence shown here is derived from an EMBL/GenBank/DDBJ whole genome shotgun (WGS) entry which is preliminary data.</text>
</comment>
<accession>A0AAV1KJ78</accession>
<organism evidence="12 13">
    <name type="scientific">Parnassius mnemosyne</name>
    <name type="common">clouded apollo</name>
    <dbReference type="NCBI Taxonomy" id="213953"/>
    <lineage>
        <taxon>Eukaryota</taxon>
        <taxon>Metazoa</taxon>
        <taxon>Ecdysozoa</taxon>
        <taxon>Arthropoda</taxon>
        <taxon>Hexapoda</taxon>
        <taxon>Insecta</taxon>
        <taxon>Pterygota</taxon>
        <taxon>Neoptera</taxon>
        <taxon>Endopterygota</taxon>
        <taxon>Lepidoptera</taxon>
        <taxon>Glossata</taxon>
        <taxon>Ditrysia</taxon>
        <taxon>Papilionoidea</taxon>
        <taxon>Papilionidae</taxon>
        <taxon>Parnassiinae</taxon>
        <taxon>Parnassini</taxon>
        <taxon>Parnassius</taxon>
        <taxon>Driopa</taxon>
    </lineage>
</organism>
<evidence type="ECO:0000256" key="4">
    <source>
        <dbReference type="ARBA" id="ARBA00022707"/>
    </source>
</evidence>
<keyword evidence="13" id="KW-1185">Reference proteome</keyword>
<feature type="binding site" evidence="9">
    <location>
        <position position="103"/>
    </location>
    <ligand>
        <name>Zn(2+)</name>
        <dbReference type="ChEBI" id="CHEBI:29105"/>
    </ligand>
</feature>
<evidence type="ECO:0000256" key="7">
    <source>
        <dbReference type="ARBA" id="ARBA00023136"/>
    </source>
</evidence>
<dbReference type="GO" id="GO:0007030">
    <property type="term" value="P:Golgi organization"/>
    <property type="evidence" value="ECO:0007669"/>
    <property type="project" value="TreeGrafter"/>
</dbReference>
<sequence>MGSNQSAEVPGGGSEGYHVLRVQDGSPGQKANLEPFFDFIVAIENIRLDQDNDTLKELLKKNVEKAIKMLIYSSKTQSVREVLITPSTSWGGQGLLGVSIRFCSFEGANENVWHVLEVHPSSPAEIAGLKPFTDYIIGADSIMHESEDLFTLIEAHEGRALKLFVYNTSDDTCREVHITPNHNWGGQGSLGCGIGYGYLHRIPIRNSSAAPNQTPFSVTTPMVSSQSVNVQQSLTSDIQNFNIKEEKTPLVGEAQSSASQEGSIQNHPPPPFLSGIPMVNPGANFATNATSQESIPPQTVLSQQPHSQAQSVVSNMATYSSNIAEATLTNLGSIPSVSNMQPPAPLPNLPGIPMNQPQPYIPIMANYTQPQVPTSATYPQEAQNLVPTFDMSNFNQSSMLPPMSSGLPVVTPVSLPGMPSITVSATLPVSTMQEIHQQQTLQQQDLLS</sequence>
<dbReference type="InterPro" id="IPR036034">
    <property type="entry name" value="PDZ_sf"/>
</dbReference>
<dbReference type="EMBL" id="CAVLGL010000035">
    <property type="protein sequence ID" value="CAK1581932.1"/>
    <property type="molecule type" value="Genomic_DNA"/>
</dbReference>
<dbReference type="Pfam" id="PF04495">
    <property type="entry name" value="GRASP55_65"/>
    <property type="match status" value="1"/>
</dbReference>
<evidence type="ECO:0000313" key="13">
    <source>
        <dbReference type="Proteomes" id="UP001314205"/>
    </source>
</evidence>
<keyword evidence="5" id="KW-0677">Repeat</keyword>
<dbReference type="InterPro" id="IPR007583">
    <property type="entry name" value="GRASP55_65"/>
</dbReference>
<dbReference type="Proteomes" id="UP001314205">
    <property type="component" value="Unassembled WGS sequence"/>
</dbReference>
<dbReference type="FunFam" id="2.30.42.10:FF:000026">
    <property type="entry name" value="Golgi reassembly stacking protein 2"/>
    <property type="match status" value="1"/>
</dbReference>
<evidence type="ECO:0000256" key="6">
    <source>
        <dbReference type="ARBA" id="ARBA00023034"/>
    </source>
</evidence>
<evidence type="ECO:0000256" key="3">
    <source>
        <dbReference type="ARBA" id="ARBA00022553"/>
    </source>
</evidence>
<dbReference type="PROSITE" id="PS51865">
    <property type="entry name" value="PDZ_GRASP"/>
    <property type="match status" value="2"/>
</dbReference>
<evidence type="ECO:0000259" key="11">
    <source>
        <dbReference type="PROSITE" id="PS51865"/>
    </source>
</evidence>
<dbReference type="GO" id="GO:0000139">
    <property type="term" value="C:Golgi membrane"/>
    <property type="evidence" value="ECO:0007669"/>
    <property type="project" value="UniProtKB-SubCell"/>
</dbReference>
<proteinExistence type="inferred from homology"/>
<dbReference type="InterPro" id="IPR024958">
    <property type="entry name" value="GRASP_PDZ"/>
</dbReference>
<protein>
    <recommendedName>
        <fullName evidence="11">PDZ GRASP-type domain-containing protein</fullName>
    </recommendedName>
</protein>
<name>A0AAV1KJ78_9NEOP</name>
<keyword evidence="4" id="KW-0519">Myristate</keyword>
<evidence type="ECO:0000256" key="2">
    <source>
        <dbReference type="ARBA" id="ARBA00007144"/>
    </source>
</evidence>
<dbReference type="PANTHER" id="PTHR12893:SF0">
    <property type="entry name" value="GRASP65"/>
    <property type="match status" value="1"/>
</dbReference>
<evidence type="ECO:0000256" key="8">
    <source>
        <dbReference type="ARBA" id="ARBA00023288"/>
    </source>
</evidence>
<comment type="subcellular location">
    <subcellularLocation>
        <location evidence="1">Golgi apparatus membrane</location>
    </subcellularLocation>
</comment>
<keyword evidence="9" id="KW-0479">Metal-binding</keyword>
<keyword evidence="7" id="KW-0472">Membrane</keyword>
<feature type="region of interest" description="Disordered" evidence="10">
    <location>
        <begin position="1"/>
        <end position="21"/>
    </location>
</feature>
<comment type="similarity">
    <text evidence="2">Belongs to the GORASP family.</text>
</comment>
<reference evidence="12 13" key="1">
    <citation type="submission" date="2023-11" db="EMBL/GenBank/DDBJ databases">
        <authorList>
            <person name="Hedman E."/>
            <person name="Englund M."/>
            <person name="Stromberg M."/>
            <person name="Nyberg Akerstrom W."/>
            <person name="Nylinder S."/>
            <person name="Jareborg N."/>
            <person name="Kallberg Y."/>
            <person name="Kronander E."/>
        </authorList>
    </citation>
    <scope>NUCLEOTIDE SEQUENCE [LARGE SCALE GENOMIC DNA]</scope>
</reference>
<dbReference type="FunFam" id="2.30.42.10:FF:000056">
    <property type="entry name" value="Golgi reassembly-stacking protein 2 isoform 1"/>
    <property type="match status" value="1"/>
</dbReference>
<feature type="domain" description="PDZ GRASP-type" evidence="11">
    <location>
        <begin position="15"/>
        <end position="105"/>
    </location>
</feature>
<dbReference type="PANTHER" id="PTHR12893">
    <property type="entry name" value="GOLGI REASSEMBLY STACKING PROTEIN GRASP"/>
    <property type="match status" value="1"/>
</dbReference>
<evidence type="ECO:0000256" key="5">
    <source>
        <dbReference type="ARBA" id="ARBA00022737"/>
    </source>
</evidence>
<evidence type="ECO:0000256" key="1">
    <source>
        <dbReference type="ARBA" id="ARBA00004394"/>
    </source>
</evidence>
<gene>
    <name evidence="12" type="ORF">PARMNEM_LOCUS3535</name>
</gene>
<keyword evidence="8" id="KW-0449">Lipoprotein</keyword>
<evidence type="ECO:0000256" key="10">
    <source>
        <dbReference type="SAM" id="MobiDB-lite"/>
    </source>
</evidence>
<feature type="domain" description="PDZ GRASP-type" evidence="11">
    <location>
        <begin position="111"/>
        <end position="199"/>
    </location>
</feature>
<evidence type="ECO:0000256" key="9">
    <source>
        <dbReference type="PIRSR" id="PIRSR607583-1"/>
    </source>
</evidence>
<dbReference type="Gene3D" id="2.30.42.10">
    <property type="match status" value="2"/>
</dbReference>